<sequence length="293" mass="32877">MENHHSGDPYVIAEIGCNHAGDLEFAKKMISVAKNFCEVDAVKFQKRDNKTLLTESQYNAPHPNPMHSFGDTYGAHREYLEFSYAQHLELQEYCAKENIEYSTSVWDVPSAEMITSVNPRFIKVPSACNLNFELLGTLCDDYAGDIHISLGMTTSEEETQIVRFLDEKGRLRDCVLYACTSGYPVPFDQLALMEVKRLNEAYGDKVKDVGFSGHHLGIAADVAAMALGATVVERHFTLDRTSKGTDHSASLEPDGMRRLKRDLSNVSRAMTYKDGGLLPIESPTRDKLKWQEQ</sequence>
<dbReference type="Gene3D" id="3.20.20.70">
    <property type="entry name" value="Aldolase class I"/>
    <property type="match status" value="1"/>
</dbReference>
<feature type="domain" description="PseI/NeuA/B-like" evidence="1">
    <location>
        <begin position="29"/>
        <end position="272"/>
    </location>
</feature>
<gene>
    <name evidence="2" type="ORF">P9A14_05285</name>
</gene>
<dbReference type="Pfam" id="PF03102">
    <property type="entry name" value="NeuB"/>
    <property type="match status" value="1"/>
</dbReference>
<dbReference type="RefSeq" id="WP_165630454.1">
    <property type="nucleotide sequence ID" value="NZ_CBDRNE010000066.1"/>
</dbReference>
<dbReference type="InterPro" id="IPR013132">
    <property type="entry name" value="PseI/NeuA/B-like_N"/>
</dbReference>
<dbReference type="PANTHER" id="PTHR42966:SF1">
    <property type="entry name" value="SIALIC ACID SYNTHASE"/>
    <property type="match status" value="1"/>
</dbReference>
<dbReference type="InterPro" id="IPR051690">
    <property type="entry name" value="PseI-like"/>
</dbReference>
<dbReference type="SUPFAM" id="SSF51569">
    <property type="entry name" value="Aldolase"/>
    <property type="match status" value="1"/>
</dbReference>
<organism evidence="2 3">
    <name type="scientific">Gordonia hongkongensis</name>
    <dbReference type="NCBI Taxonomy" id="1701090"/>
    <lineage>
        <taxon>Bacteria</taxon>
        <taxon>Bacillati</taxon>
        <taxon>Actinomycetota</taxon>
        <taxon>Actinomycetes</taxon>
        <taxon>Mycobacteriales</taxon>
        <taxon>Gordoniaceae</taxon>
        <taxon>Gordonia</taxon>
    </lineage>
</organism>
<proteinExistence type="predicted"/>
<name>A0AAX3TBH6_9ACTN</name>
<dbReference type="InterPro" id="IPR013785">
    <property type="entry name" value="Aldolase_TIM"/>
</dbReference>
<evidence type="ECO:0000313" key="2">
    <source>
        <dbReference type="EMBL" id="WFP25927.1"/>
    </source>
</evidence>
<reference evidence="2" key="1">
    <citation type="submission" date="2023-04" db="EMBL/GenBank/DDBJ databases">
        <title>Complete genome sequence of a phthalic acid esters degrading bacterial strain.</title>
        <authorList>
            <person name="Weng L."/>
            <person name="Jia Y."/>
            <person name="Ren L."/>
        </authorList>
    </citation>
    <scope>NUCLEOTIDE SEQUENCE</scope>
    <source>
        <strain evidence="2">RL-LY01</strain>
    </source>
</reference>
<dbReference type="PANTHER" id="PTHR42966">
    <property type="entry name" value="N-ACETYLNEURAMINATE SYNTHASE"/>
    <property type="match status" value="1"/>
</dbReference>
<evidence type="ECO:0000259" key="1">
    <source>
        <dbReference type="Pfam" id="PF03102"/>
    </source>
</evidence>
<dbReference type="GO" id="GO:0016051">
    <property type="term" value="P:carbohydrate biosynthetic process"/>
    <property type="evidence" value="ECO:0007669"/>
    <property type="project" value="InterPro"/>
</dbReference>
<protein>
    <submittedName>
        <fullName evidence="2">N-acetylneuraminate synthase family protein</fullName>
    </submittedName>
</protein>
<dbReference type="EMBL" id="CP121270">
    <property type="protein sequence ID" value="WFP25927.1"/>
    <property type="molecule type" value="Genomic_DNA"/>
</dbReference>
<accession>A0AAX3TBH6</accession>
<dbReference type="GO" id="GO:0047444">
    <property type="term" value="F:N-acylneuraminate-9-phosphate synthase activity"/>
    <property type="evidence" value="ECO:0007669"/>
    <property type="project" value="TreeGrafter"/>
</dbReference>
<evidence type="ECO:0000313" key="3">
    <source>
        <dbReference type="Proteomes" id="UP001213504"/>
    </source>
</evidence>
<dbReference type="AlphaFoldDB" id="A0AAX3TBH6"/>
<dbReference type="Proteomes" id="UP001213504">
    <property type="component" value="Chromosome"/>
</dbReference>